<protein>
    <submittedName>
        <fullName evidence="2">Uncharacterized protein</fullName>
    </submittedName>
</protein>
<keyword evidence="3" id="KW-1185">Reference proteome</keyword>
<dbReference type="RefSeq" id="WP_059072685.1">
    <property type="nucleotide sequence ID" value="NZ_LNAL01000008.1"/>
</dbReference>
<dbReference type="Proteomes" id="UP000054223">
    <property type="component" value="Unassembled WGS sequence"/>
</dbReference>
<organism evidence="2 3">
    <name type="scientific">Solirubrum puertoriconensis</name>
    <dbReference type="NCBI Taxonomy" id="1751427"/>
    <lineage>
        <taxon>Bacteria</taxon>
        <taxon>Pseudomonadati</taxon>
        <taxon>Bacteroidota</taxon>
        <taxon>Cytophagia</taxon>
        <taxon>Cytophagales</taxon>
    </lineage>
</organism>
<reference evidence="2 3" key="1">
    <citation type="submission" date="2015-11" db="EMBL/GenBank/DDBJ databases">
        <title>Solirubrum puertoriconensis gen. nov. an environmental bacteria isolated in Puerto Rico.</title>
        <authorList>
            <person name="Cuebas-Irizarry M.F."/>
            <person name="Montalvo-Rodriguez R."/>
        </authorList>
    </citation>
    <scope>NUCLEOTIDE SEQUENCE [LARGE SCALE GENOMIC DNA]</scope>
    <source>
        <strain evidence="2 3">MC1A</strain>
    </source>
</reference>
<accession>A0A9X0HJG6</accession>
<gene>
    <name evidence="2" type="ORF">ASU33_06630</name>
</gene>
<dbReference type="AlphaFoldDB" id="A0A9X0HJG6"/>
<comment type="caution">
    <text evidence="2">The sequence shown here is derived from an EMBL/GenBank/DDBJ whole genome shotgun (WGS) entry which is preliminary data.</text>
</comment>
<sequence length="61" mass="6731">MINHPIHPASDSHVGLPPARPADPLRSPRPRRSQQPGQAEPETAPERTQPASPGFKMSRWC</sequence>
<evidence type="ECO:0000313" key="3">
    <source>
        <dbReference type="Proteomes" id="UP000054223"/>
    </source>
</evidence>
<name>A0A9X0HJG6_SOLP1</name>
<proteinExistence type="predicted"/>
<evidence type="ECO:0000256" key="1">
    <source>
        <dbReference type="SAM" id="MobiDB-lite"/>
    </source>
</evidence>
<feature type="region of interest" description="Disordered" evidence="1">
    <location>
        <begin position="1"/>
        <end position="61"/>
    </location>
</feature>
<evidence type="ECO:0000313" key="2">
    <source>
        <dbReference type="EMBL" id="KUG06991.1"/>
    </source>
</evidence>
<dbReference type="EMBL" id="LNAL01000008">
    <property type="protein sequence ID" value="KUG06991.1"/>
    <property type="molecule type" value="Genomic_DNA"/>
</dbReference>